<comment type="caution">
    <text evidence="2">The sequence shown here is derived from an EMBL/GenBank/DDBJ whole genome shotgun (WGS) entry which is preliminary data.</text>
</comment>
<protein>
    <recommendedName>
        <fullName evidence="1">Peptidoglycan binding-like domain-containing protein</fullName>
    </recommendedName>
</protein>
<dbReference type="Gene3D" id="1.10.101.10">
    <property type="entry name" value="PGBD-like superfamily/PGBD"/>
    <property type="match status" value="1"/>
</dbReference>
<dbReference type="InterPro" id="IPR036366">
    <property type="entry name" value="PGBDSf"/>
</dbReference>
<dbReference type="EMBL" id="BSNL01000001">
    <property type="protein sequence ID" value="GLQ26148.1"/>
    <property type="molecule type" value="Genomic_DNA"/>
</dbReference>
<dbReference type="NCBIfam" id="TIGR02594">
    <property type="entry name" value="TIGR02594 family protein"/>
    <property type="match status" value="1"/>
</dbReference>
<keyword evidence="3" id="KW-1185">Reference proteome</keyword>
<accession>A0ABQ5VGD1</accession>
<dbReference type="SUPFAM" id="SSF47090">
    <property type="entry name" value="PGBD-like"/>
    <property type="match status" value="1"/>
</dbReference>
<dbReference type="InterPro" id="IPR013423">
    <property type="entry name" value="CHP02594"/>
</dbReference>
<reference evidence="2" key="2">
    <citation type="submission" date="2023-01" db="EMBL/GenBank/DDBJ databases">
        <title>Draft genome sequence of Sulfitobacter pacificus strain NBRC 109915.</title>
        <authorList>
            <person name="Sun Q."/>
            <person name="Mori K."/>
        </authorList>
    </citation>
    <scope>NUCLEOTIDE SEQUENCE</scope>
    <source>
        <strain evidence="2">NBRC 109915</strain>
    </source>
</reference>
<feature type="domain" description="Peptidoglycan binding-like" evidence="1">
    <location>
        <begin position="5"/>
        <end position="57"/>
    </location>
</feature>
<dbReference type="Proteomes" id="UP001161388">
    <property type="component" value="Unassembled WGS sequence"/>
</dbReference>
<evidence type="ECO:0000259" key="1">
    <source>
        <dbReference type="Pfam" id="PF01471"/>
    </source>
</evidence>
<sequence>MRINLKKVQRRLAELGHYQGRIDGINGPKTEAAIIAFKTSKGLRPRSFLGPITMSALFKGVRPVPARIVTEDGSIKIPTWLRLAYGYLGLKEIKGPRHNAEILTWWERLALPFRNDETPWCAGFANAMILAAGLPIVPKHRAAALGWRWNGYGTRLAGPALGAVMSMERPGRPGSGHMTFVAGRDRNGDIMGLGGNQGNMVSINPYDPWARNAQYHWPEGSAPPHVTGLKTLPLITSAGSKLTNEA</sequence>
<dbReference type="RefSeq" id="WP_284371048.1">
    <property type="nucleotide sequence ID" value="NZ_BSNL01000001.1"/>
</dbReference>
<proteinExistence type="predicted"/>
<name>A0ABQ5VGD1_9RHOB</name>
<dbReference type="InterPro" id="IPR036365">
    <property type="entry name" value="PGBD-like_sf"/>
</dbReference>
<dbReference type="Pfam" id="PF01471">
    <property type="entry name" value="PG_binding_1"/>
    <property type="match status" value="1"/>
</dbReference>
<evidence type="ECO:0000313" key="3">
    <source>
        <dbReference type="Proteomes" id="UP001161388"/>
    </source>
</evidence>
<gene>
    <name evidence="2" type="ORF">GCM10007927_09510</name>
</gene>
<evidence type="ECO:0000313" key="2">
    <source>
        <dbReference type="EMBL" id="GLQ26148.1"/>
    </source>
</evidence>
<reference evidence="2" key="1">
    <citation type="journal article" date="2014" name="Int. J. Syst. Evol. Microbiol.">
        <title>Complete genome of a new Firmicutes species belonging to the dominant human colonic microbiota ('Ruminococcus bicirculans') reveals two chromosomes and a selective capacity to utilize plant glucans.</title>
        <authorList>
            <consortium name="NISC Comparative Sequencing Program"/>
            <person name="Wegmann U."/>
            <person name="Louis P."/>
            <person name="Goesmann A."/>
            <person name="Henrissat B."/>
            <person name="Duncan S.H."/>
            <person name="Flint H.J."/>
        </authorList>
    </citation>
    <scope>NUCLEOTIDE SEQUENCE</scope>
    <source>
        <strain evidence="2">NBRC 109915</strain>
    </source>
</reference>
<organism evidence="2 3">
    <name type="scientific">Sulfitobacter pacificus</name>
    <dbReference type="NCBI Taxonomy" id="1499314"/>
    <lineage>
        <taxon>Bacteria</taxon>
        <taxon>Pseudomonadati</taxon>
        <taxon>Pseudomonadota</taxon>
        <taxon>Alphaproteobacteria</taxon>
        <taxon>Rhodobacterales</taxon>
        <taxon>Roseobacteraceae</taxon>
        <taxon>Sulfitobacter</taxon>
    </lineage>
</organism>
<dbReference type="InterPro" id="IPR002477">
    <property type="entry name" value="Peptidoglycan-bd-like"/>
</dbReference>